<keyword evidence="2" id="KW-0472">Membrane</keyword>
<dbReference type="EMBL" id="PGCJ01000808">
    <property type="protein sequence ID" value="PLW19736.1"/>
    <property type="molecule type" value="Genomic_DNA"/>
</dbReference>
<evidence type="ECO:0000313" key="6">
    <source>
        <dbReference type="Proteomes" id="UP000235388"/>
    </source>
</evidence>
<evidence type="ECO:0000313" key="3">
    <source>
        <dbReference type="EMBL" id="PLW19736.1"/>
    </source>
</evidence>
<accession>A0A2N5W228</accession>
<keyword evidence="2" id="KW-0812">Transmembrane</keyword>
<evidence type="ECO:0000313" key="5">
    <source>
        <dbReference type="EMBL" id="PLW56265.1"/>
    </source>
</evidence>
<dbReference type="Proteomes" id="UP000235388">
    <property type="component" value="Unassembled WGS sequence"/>
</dbReference>
<keyword evidence="6" id="KW-1185">Reference proteome</keyword>
<dbReference type="EMBL" id="PGCI01000512">
    <property type="protein sequence ID" value="PLW25727.1"/>
    <property type="molecule type" value="Genomic_DNA"/>
</dbReference>
<feature type="transmembrane region" description="Helical" evidence="2">
    <location>
        <begin position="164"/>
        <end position="181"/>
    </location>
</feature>
<name>A0A2N5W228_9BASI</name>
<evidence type="ECO:0000256" key="2">
    <source>
        <dbReference type="SAM" id="Phobius"/>
    </source>
</evidence>
<sequence length="228" mass="24014">MQSGFDLVASEEEEFMSSHQPQPRSTFNQLFQGALLDGLKLSSIVIPSGIVIHQVRQSRVANSQLPIGTTTTTASSSSSSSSSLPSSSAAAPRAASTAPKISSLNYHITHFLKWNGLLTFGFGFVYAAVLSSTSSLIHNNIRPVETLTNGNKSTSQFTTRSNDYSIIGGTLGGLITATVFWKRRLLSLLSVIPGGIGIGIGAGLVAAYLHSRPQPRSPPHPSSSTSQA</sequence>
<evidence type="ECO:0000313" key="7">
    <source>
        <dbReference type="Proteomes" id="UP000235392"/>
    </source>
</evidence>
<dbReference type="EMBL" id="PGCJ01000023">
    <property type="protein sequence ID" value="PLW56265.1"/>
    <property type="molecule type" value="Genomic_DNA"/>
</dbReference>
<proteinExistence type="predicted"/>
<dbReference type="Proteomes" id="UP000235392">
    <property type="component" value="Unassembled WGS sequence"/>
</dbReference>
<comment type="caution">
    <text evidence="5">The sequence shown here is derived from an EMBL/GenBank/DDBJ whole genome shotgun (WGS) entry which is preliminary data.</text>
</comment>
<protein>
    <submittedName>
        <fullName evidence="5">Uncharacterized protein</fullName>
    </submittedName>
</protein>
<evidence type="ECO:0000256" key="1">
    <source>
        <dbReference type="SAM" id="MobiDB-lite"/>
    </source>
</evidence>
<keyword evidence="2" id="KW-1133">Transmembrane helix</keyword>
<feature type="transmembrane region" description="Helical" evidence="2">
    <location>
        <begin position="117"/>
        <end position="137"/>
    </location>
</feature>
<evidence type="ECO:0000313" key="4">
    <source>
        <dbReference type="EMBL" id="PLW25727.1"/>
    </source>
</evidence>
<feature type="region of interest" description="Disordered" evidence="1">
    <location>
        <begin position="69"/>
        <end position="90"/>
    </location>
</feature>
<gene>
    <name evidence="5" type="ORF">PCANC_02021</name>
    <name evidence="3" type="ORF">PCANC_07678</name>
    <name evidence="4" type="ORF">PCASD_26625</name>
</gene>
<feature type="region of interest" description="Disordered" evidence="1">
    <location>
        <begin position="1"/>
        <end position="24"/>
    </location>
</feature>
<dbReference type="OrthoDB" id="2505208at2759"/>
<reference evidence="6 7" key="1">
    <citation type="submission" date="2017-11" db="EMBL/GenBank/DDBJ databases">
        <title>De novo assembly and phasing of dikaryotic genomes from two isolates of Puccinia coronata f. sp. avenae, the causal agent of oat crown rust.</title>
        <authorList>
            <person name="Miller M.E."/>
            <person name="Zhang Y."/>
            <person name="Omidvar V."/>
            <person name="Sperschneider J."/>
            <person name="Schwessinger B."/>
            <person name="Raley C."/>
            <person name="Palmer J.M."/>
            <person name="Garnica D."/>
            <person name="Upadhyaya N."/>
            <person name="Rathjen J."/>
            <person name="Taylor J.M."/>
            <person name="Park R.F."/>
            <person name="Dodds P.N."/>
            <person name="Hirsch C.D."/>
            <person name="Kianian S.F."/>
            <person name="Figueroa M."/>
        </authorList>
    </citation>
    <scope>NUCLEOTIDE SEQUENCE [LARGE SCALE GENOMIC DNA]</scope>
    <source>
        <strain evidence="5">12NC29</strain>
        <strain evidence="4">12SD80</strain>
    </source>
</reference>
<dbReference type="AlphaFoldDB" id="A0A2N5W228"/>
<feature type="transmembrane region" description="Helical" evidence="2">
    <location>
        <begin position="188"/>
        <end position="209"/>
    </location>
</feature>
<organism evidence="5 6">
    <name type="scientific">Puccinia coronata f. sp. avenae</name>
    <dbReference type="NCBI Taxonomy" id="200324"/>
    <lineage>
        <taxon>Eukaryota</taxon>
        <taxon>Fungi</taxon>
        <taxon>Dikarya</taxon>
        <taxon>Basidiomycota</taxon>
        <taxon>Pucciniomycotina</taxon>
        <taxon>Pucciniomycetes</taxon>
        <taxon>Pucciniales</taxon>
        <taxon>Pucciniaceae</taxon>
        <taxon>Puccinia</taxon>
    </lineage>
</organism>